<dbReference type="OrthoDB" id="435275at2759"/>
<name>A0A8D2DFL5_SCIVU</name>
<evidence type="ECO:0000313" key="3">
    <source>
        <dbReference type="Proteomes" id="UP000694564"/>
    </source>
</evidence>
<dbReference type="AlphaFoldDB" id="A0A8D2DFL5"/>
<dbReference type="PANTHER" id="PTHR14898">
    <property type="entry name" value="ENHANCER OF POLYCOMB"/>
    <property type="match status" value="1"/>
</dbReference>
<dbReference type="Ensembl" id="ENSSVLT00005026285.1">
    <property type="protein sequence ID" value="ENSSVLP00005023640.1"/>
    <property type="gene ID" value="ENSSVLG00005018776.1"/>
</dbReference>
<sequence>MGKLSFRALSLDAAKPLPFYSGKDIHDLEDCVSINWAVPQMPTGMEKEEEPEHHLQLFQHRAILILQMKQEKRDGSTNNDPYVAFRRRTEKMQTRKNCKNDEASYEKMLKLRQEFSRAITILEMIKRREKTK</sequence>
<organism evidence="2 3">
    <name type="scientific">Sciurus vulgaris</name>
    <name type="common">Eurasian red squirrel</name>
    <dbReference type="NCBI Taxonomy" id="55149"/>
    <lineage>
        <taxon>Eukaryota</taxon>
        <taxon>Metazoa</taxon>
        <taxon>Chordata</taxon>
        <taxon>Craniata</taxon>
        <taxon>Vertebrata</taxon>
        <taxon>Euteleostomi</taxon>
        <taxon>Mammalia</taxon>
        <taxon>Eutheria</taxon>
        <taxon>Euarchontoglires</taxon>
        <taxon>Glires</taxon>
        <taxon>Rodentia</taxon>
        <taxon>Sciuromorpha</taxon>
        <taxon>Sciuridae</taxon>
        <taxon>Sciurinae</taxon>
        <taxon>Sciurini</taxon>
        <taxon>Sciurus</taxon>
    </lineage>
</organism>
<dbReference type="GeneTree" id="ENSGT00940000158526"/>
<evidence type="ECO:0000256" key="1">
    <source>
        <dbReference type="SAM" id="MobiDB-lite"/>
    </source>
</evidence>
<protein>
    <submittedName>
        <fullName evidence="2">Uncharacterized protein</fullName>
    </submittedName>
</protein>
<accession>A0A8D2DFL5</accession>
<feature type="compositionally biased region" description="Basic and acidic residues" evidence="1">
    <location>
        <begin position="90"/>
        <end position="99"/>
    </location>
</feature>
<proteinExistence type="predicted"/>
<feature type="region of interest" description="Disordered" evidence="1">
    <location>
        <begin position="69"/>
        <end position="99"/>
    </location>
</feature>
<evidence type="ECO:0000313" key="2">
    <source>
        <dbReference type="Ensembl" id="ENSSVLP00005023640.1"/>
    </source>
</evidence>
<dbReference type="GO" id="GO:0035267">
    <property type="term" value="C:NuA4 histone acetyltransferase complex"/>
    <property type="evidence" value="ECO:0007669"/>
    <property type="project" value="InterPro"/>
</dbReference>
<dbReference type="InterPro" id="IPR024943">
    <property type="entry name" value="Enhancer_polycomb"/>
</dbReference>
<dbReference type="Proteomes" id="UP000694564">
    <property type="component" value="Unassembled WGS sequence"/>
</dbReference>
<dbReference type="GO" id="GO:0006357">
    <property type="term" value="P:regulation of transcription by RNA polymerase II"/>
    <property type="evidence" value="ECO:0007669"/>
    <property type="project" value="InterPro"/>
</dbReference>
<reference evidence="2" key="1">
    <citation type="submission" date="2025-08" db="UniProtKB">
        <authorList>
            <consortium name="Ensembl"/>
        </authorList>
    </citation>
    <scope>IDENTIFICATION</scope>
</reference>
<reference evidence="2" key="2">
    <citation type="submission" date="2025-09" db="UniProtKB">
        <authorList>
            <consortium name="Ensembl"/>
        </authorList>
    </citation>
    <scope>IDENTIFICATION</scope>
</reference>
<keyword evidence="3" id="KW-1185">Reference proteome</keyword>